<evidence type="ECO:0000256" key="4">
    <source>
        <dbReference type="ARBA" id="ARBA00022801"/>
    </source>
</evidence>
<dbReference type="SUPFAM" id="SSF53187">
    <property type="entry name" value="Zn-dependent exopeptidases"/>
    <property type="match status" value="1"/>
</dbReference>
<dbReference type="GO" id="GO:0004181">
    <property type="term" value="F:metallocarboxypeptidase activity"/>
    <property type="evidence" value="ECO:0007669"/>
    <property type="project" value="InterPro"/>
</dbReference>
<accession>A0A6I6JXQ9</accession>
<keyword evidence="5" id="KW-0862">Zinc</keyword>
<feature type="active site" description="Proton donor/acceptor" evidence="7">
    <location>
        <position position="362"/>
    </location>
</feature>
<evidence type="ECO:0000256" key="5">
    <source>
        <dbReference type="ARBA" id="ARBA00022833"/>
    </source>
</evidence>
<dbReference type="EMBL" id="CP046401">
    <property type="protein sequence ID" value="QGY47946.1"/>
    <property type="molecule type" value="Genomic_DNA"/>
</dbReference>
<feature type="compositionally biased region" description="Acidic residues" evidence="8">
    <location>
        <begin position="166"/>
        <end position="182"/>
    </location>
</feature>
<feature type="region of interest" description="Disordered" evidence="8">
    <location>
        <begin position="370"/>
        <end position="396"/>
    </location>
</feature>
<comment type="similarity">
    <text evidence="2 7">Belongs to the peptidase M14 family.</text>
</comment>
<feature type="region of interest" description="Disordered" evidence="8">
    <location>
        <begin position="159"/>
        <end position="185"/>
    </location>
</feature>
<evidence type="ECO:0000256" key="1">
    <source>
        <dbReference type="ARBA" id="ARBA00001947"/>
    </source>
</evidence>
<organism evidence="10 11">
    <name type="scientific">Maribellus comscasis</name>
    <dbReference type="NCBI Taxonomy" id="2681766"/>
    <lineage>
        <taxon>Bacteria</taxon>
        <taxon>Pseudomonadati</taxon>
        <taxon>Bacteroidota</taxon>
        <taxon>Bacteroidia</taxon>
        <taxon>Marinilabiliales</taxon>
        <taxon>Prolixibacteraceae</taxon>
        <taxon>Maribellus</taxon>
    </lineage>
</organism>
<evidence type="ECO:0000256" key="8">
    <source>
        <dbReference type="SAM" id="MobiDB-lite"/>
    </source>
</evidence>
<dbReference type="PANTHER" id="PTHR11705:SF143">
    <property type="entry name" value="SLL0236 PROTEIN"/>
    <property type="match status" value="1"/>
</dbReference>
<proteinExistence type="inferred from homology"/>
<dbReference type="AlphaFoldDB" id="A0A6I6JXQ9"/>
<evidence type="ECO:0000259" key="9">
    <source>
        <dbReference type="PROSITE" id="PS52035"/>
    </source>
</evidence>
<reference evidence="10 11" key="1">
    <citation type="submission" date="2019-11" db="EMBL/GenBank/DDBJ databases">
        <authorList>
            <person name="Zheng R.K."/>
            <person name="Sun C.M."/>
        </authorList>
    </citation>
    <scope>NUCLEOTIDE SEQUENCE [LARGE SCALE GENOMIC DNA]</scope>
    <source>
        <strain evidence="10 11">WC007</strain>
    </source>
</reference>
<dbReference type="Pfam" id="PF00246">
    <property type="entry name" value="Peptidase_M14"/>
    <property type="match status" value="2"/>
</dbReference>
<keyword evidence="6" id="KW-0482">Metalloprotease</keyword>
<gene>
    <name evidence="10" type="ORF">GM418_31105</name>
</gene>
<dbReference type="PROSITE" id="PS52035">
    <property type="entry name" value="PEPTIDASE_M14"/>
    <property type="match status" value="1"/>
</dbReference>
<keyword evidence="11" id="KW-1185">Reference proteome</keyword>
<evidence type="ECO:0000256" key="2">
    <source>
        <dbReference type="ARBA" id="ARBA00005988"/>
    </source>
</evidence>
<evidence type="ECO:0000256" key="6">
    <source>
        <dbReference type="ARBA" id="ARBA00023049"/>
    </source>
</evidence>
<dbReference type="CDD" id="cd06905">
    <property type="entry name" value="M14-like"/>
    <property type="match status" value="1"/>
</dbReference>
<dbReference type="GO" id="GO:0005615">
    <property type="term" value="C:extracellular space"/>
    <property type="evidence" value="ECO:0007669"/>
    <property type="project" value="TreeGrafter"/>
</dbReference>
<dbReference type="GO" id="GO:0008270">
    <property type="term" value="F:zinc ion binding"/>
    <property type="evidence" value="ECO:0007669"/>
    <property type="project" value="InterPro"/>
</dbReference>
<sequence length="580" mass="65748">MMRRYIFLILFTAIFQSGYASGVKSKIEVPLRFDRYYNYEEVTEALKVLHNAYPEMTHLDVIGKSEEGREIYALTINNKKTGEELSKPGVYVDGNIHGNEIQAGEVCLYYANMLLTKYGENEKISKIVDRNVHYIIPVVNVDGRAHFFDDAHTMHSSRSIRVPKDDDNDGLFDEDAPNDLDGDGSITQMRIKDPYGQYKLDPDDNRILVRCKPGEKGEYSLIGSEGIDDDGDGRLNEDAEGYLDPNRNWGYDWEPPYVQRGAGNFPFSGVGLKAINEWITKRPNIIIGFAFHNNGGMWLRPPADNKTQIPAADIAAFDVIGKNAKKITPGYVYMPSVDLYPTFGDFDSHLYFIHGIFSFVGELYPDGAETYHDDETKPKKESEGSGYRGDNTEETRERLKFNDNITQGELYKDWKPYKHPVYGDIEIGGWVKMSSRLPHPFMLNELVHRNASVVLLAAENTPEISMEIIDVKEVGNNLHRVRVRLVNKNGLPSMAKESEINKTHRQDILKITGGKVVAGGKINDIRLDKVSYKEKKPEIQFLSIPSYGNVEYQFLVEGKGEIKINYESLKANNLETSVKL</sequence>
<comment type="cofactor">
    <cofactor evidence="1">
        <name>Zn(2+)</name>
        <dbReference type="ChEBI" id="CHEBI:29105"/>
    </cofactor>
</comment>
<dbReference type="Proteomes" id="UP000428260">
    <property type="component" value="Chromosome"/>
</dbReference>
<keyword evidence="3" id="KW-0645">Protease</keyword>
<dbReference type="PRINTS" id="PR00765">
    <property type="entry name" value="CRBOXYPTASEA"/>
</dbReference>
<feature type="domain" description="Peptidase M14" evidence="9">
    <location>
        <begin position="35"/>
        <end position="395"/>
    </location>
</feature>
<dbReference type="Gene3D" id="3.40.630.10">
    <property type="entry name" value="Zn peptidases"/>
    <property type="match status" value="1"/>
</dbReference>
<evidence type="ECO:0000313" key="10">
    <source>
        <dbReference type="EMBL" id="QGY47946.1"/>
    </source>
</evidence>
<keyword evidence="4" id="KW-0378">Hydrolase</keyword>
<dbReference type="GO" id="GO:0006508">
    <property type="term" value="P:proteolysis"/>
    <property type="evidence" value="ECO:0007669"/>
    <property type="project" value="UniProtKB-KW"/>
</dbReference>
<dbReference type="SMART" id="SM00631">
    <property type="entry name" value="Zn_pept"/>
    <property type="match status" value="1"/>
</dbReference>
<evidence type="ECO:0000256" key="7">
    <source>
        <dbReference type="PROSITE-ProRule" id="PRU01379"/>
    </source>
</evidence>
<evidence type="ECO:0000256" key="3">
    <source>
        <dbReference type="ARBA" id="ARBA00022670"/>
    </source>
</evidence>
<name>A0A6I6JXQ9_9BACT</name>
<dbReference type="KEGG" id="mcos:GM418_31105"/>
<dbReference type="PANTHER" id="PTHR11705">
    <property type="entry name" value="PROTEASE FAMILY M14 CARBOXYPEPTIDASE A,B"/>
    <property type="match status" value="1"/>
</dbReference>
<feature type="compositionally biased region" description="Basic and acidic residues" evidence="8">
    <location>
        <begin position="370"/>
        <end position="383"/>
    </location>
</feature>
<dbReference type="InterPro" id="IPR000834">
    <property type="entry name" value="Peptidase_M14"/>
</dbReference>
<evidence type="ECO:0000313" key="11">
    <source>
        <dbReference type="Proteomes" id="UP000428260"/>
    </source>
</evidence>
<protein>
    <recommendedName>
        <fullName evidence="9">Peptidase M14 domain-containing protein</fullName>
    </recommendedName>
</protein>